<evidence type="ECO:0000256" key="1">
    <source>
        <dbReference type="ARBA" id="ARBA00006768"/>
    </source>
</evidence>
<proteinExistence type="inferred from homology"/>
<evidence type="ECO:0008006" key="4">
    <source>
        <dbReference type="Google" id="ProtNLM"/>
    </source>
</evidence>
<sequence length="243" mass="27032">LQFAEDLANLLHHPAPRQWREVAERLKIPFDPASQYHPEYDGYLKGHPVKQADTVMLGYPLGFQMPLEVRKNDLEVYEPVTDPNGPAMTWSMFAIGWLELGKAEKAQLLLHKCFQNIQAPFQVWSESADGSGAVNFLTGMGGFLQAVLFGYTGFRVQKECLAFSPLLPSDIPELCIRGVTYLGCRMDWLLRKEDVCVILRQQAGSVDSNAKPCSLQVVLKDSGIQIPLMPGQPVTFPRGPGCV</sequence>
<dbReference type="STRING" id="99883.ENSTNIP00000019173"/>
<keyword evidence="3" id="KW-1185">Reference proteome</keyword>
<dbReference type="AlphaFoldDB" id="H3DF79"/>
<dbReference type="SUPFAM" id="SSF48208">
    <property type="entry name" value="Six-hairpin glycosidases"/>
    <property type="match status" value="1"/>
</dbReference>
<dbReference type="InterPro" id="IPR012341">
    <property type="entry name" value="6hp_glycosidase-like_sf"/>
</dbReference>
<dbReference type="Proteomes" id="UP000007303">
    <property type="component" value="Unassembled WGS sequence"/>
</dbReference>
<comment type="similarity">
    <text evidence="1">Belongs to the glycosyl hydrolase 65 family.</text>
</comment>
<evidence type="ECO:0000313" key="3">
    <source>
        <dbReference type="Proteomes" id="UP000007303"/>
    </source>
</evidence>
<dbReference type="Gene3D" id="2.60.420.10">
    <property type="entry name" value="Maltose phosphorylase, domain 3"/>
    <property type="match status" value="1"/>
</dbReference>
<dbReference type="Gene3D" id="1.50.10.10">
    <property type="match status" value="1"/>
</dbReference>
<evidence type="ECO:0000313" key="2">
    <source>
        <dbReference type="Ensembl" id="ENSTNIP00000019173.1"/>
    </source>
</evidence>
<dbReference type="InterPro" id="IPR008928">
    <property type="entry name" value="6-hairpin_glycosidase_sf"/>
</dbReference>
<dbReference type="InParanoid" id="H3DF79"/>
<dbReference type="GO" id="GO:0005975">
    <property type="term" value="P:carbohydrate metabolic process"/>
    <property type="evidence" value="ECO:0007669"/>
    <property type="project" value="InterPro"/>
</dbReference>
<reference evidence="2" key="2">
    <citation type="submission" date="2025-08" db="UniProtKB">
        <authorList>
            <consortium name="Ensembl"/>
        </authorList>
    </citation>
    <scope>IDENTIFICATION</scope>
</reference>
<dbReference type="HOGENOM" id="CLU_1144884_0_0_1"/>
<dbReference type="PANTHER" id="PTHR11051">
    <property type="entry name" value="GLYCOSYL HYDROLASE-RELATED"/>
    <property type="match status" value="1"/>
</dbReference>
<dbReference type="GO" id="GO:0047402">
    <property type="term" value="F:protein-glucosylgalactosylhydroxylysine glucosidase activity"/>
    <property type="evidence" value="ECO:0007669"/>
    <property type="project" value="TreeGrafter"/>
</dbReference>
<name>H3DF79_TETNG</name>
<reference evidence="2" key="3">
    <citation type="submission" date="2025-09" db="UniProtKB">
        <authorList>
            <consortium name="Ensembl"/>
        </authorList>
    </citation>
    <scope>IDENTIFICATION</scope>
</reference>
<accession>H3DF79</accession>
<dbReference type="Ensembl" id="ENSTNIT00000019401.1">
    <property type="protein sequence ID" value="ENSTNIP00000019173.1"/>
    <property type="gene ID" value="ENSTNIG00000016082.1"/>
</dbReference>
<protein>
    <recommendedName>
        <fullName evidence="4">Glycoside hydrolase family 65 central catalytic domain-containing protein</fullName>
    </recommendedName>
</protein>
<dbReference type="GO" id="GO:0005829">
    <property type="term" value="C:cytosol"/>
    <property type="evidence" value="ECO:0007669"/>
    <property type="project" value="TreeGrafter"/>
</dbReference>
<dbReference type="OMA" id="IWTEVAD"/>
<dbReference type="GeneTree" id="ENSGT00390000006297"/>
<dbReference type="PANTHER" id="PTHR11051:SF8">
    <property type="entry name" value="PROTEIN-GLUCOSYLGALACTOSYLHYDROXYLYSINE GLUCOSIDASE"/>
    <property type="match status" value="1"/>
</dbReference>
<organism evidence="2 3">
    <name type="scientific">Tetraodon nigroviridis</name>
    <name type="common">Spotted green pufferfish</name>
    <name type="synonym">Chelonodon nigroviridis</name>
    <dbReference type="NCBI Taxonomy" id="99883"/>
    <lineage>
        <taxon>Eukaryota</taxon>
        <taxon>Metazoa</taxon>
        <taxon>Chordata</taxon>
        <taxon>Craniata</taxon>
        <taxon>Vertebrata</taxon>
        <taxon>Euteleostomi</taxon>
        <taxon>Actinopterygii</taxon>
        <taxon>Neopterygii</taxon>
        <taxon>Teleostei</taxon>
        <taxon>Neoteleostei</taxon>
        <taxon>Acanthomorphata</taxon>
        <taxon>Eupercaria</taxon>
        <taxon>Tetraodontiformes</taxon>
        <taxon>Tetradontoidea</taxon>
        <taxon>Tetraodontidae</taxon>
        <taxon>Tetraodon</taxon>
    </lineage>
</organism>
<reference evidence="3" key="1">
    <citation type="journal article" date="2004" name="Nature">
        <title>Genome duplication in the teleost fish Tetraodon nigroviridis reveals the early vertebrate proto-karyotype.</title>
        <authorList>
            <person name="Jaillon O."/>
            <person name="Aury J.-M."/>
            <person name="Brunet F."/>
            <person name="Petit J.-L."/>
            <person name="Stange-Thomann N."/>
            <person name="Mauceli E."/>
            <person name="Bouneau L."/>
            <person name="Fischer C."/>
            <person name="Ozouf-Costaz C."/>
            <person name="Bernot A."/>
            <person name="Nicaud S."/>
            <person name="Jaffe D."/>
            <person name="Fisher S."/>
            <person name="Lutfalla G."/>
            <person name="Dossat C."/>
            <person name="Segurens B."/>
            <person name="Dasilva C."/>
            <person name="Salanoubat M."/>
            <person name="Levy M."/>
            <person name="Boudet N."/>
            <person name="Castellano S."/>
            <person name="Anthouard V."/>
            <person name="Jubin C."/>
            <person name="Castelli V."/>
            <person name="Katinka M."/>
            <person name="Vacherie B."/>
            <person name="Biemont C."/>
            <person name="Skalli Z."/>
            <person name="Cattolico L."/>
            <person name="Poulain J."/>
            <person name="De Berardinis V."/>
            <person name="Cruaud C."/>
            <person name="Duprat S."/>
            <person name="Brottier P."/>
            <person name="Coutanceau J.-P."/>
            <person name="Gouzy J."/>
            <person name="Parra G."/>
            <person name="Lardier G."/>
            <person name="Chapple C."/>
            <person name="McKernan K.J."/>
            <person name="McEwan P."/>
            <person name="Bosak S."/>
            <person name="Kellis M."/>
            <person name="Volff J.-N."/>
            <person name="Guigo R."/>
            <person name="Zody M.C."/>
            <person name="Mesirov J."/>
            <person name="Lindblad-Toh K."/>
            <person name="Birren B."/>
            <person name="Nusbaum C."/>
            <person name="Kahn D."/>
            <person name="Robinson-Rechavi M."/>
            <person name="Laudet V."/>
            <person name="Schachter V."/>
            <person name="Quetier F."/>
            <person name="Saurin W."/>
            <person name="Scarpelli C."/>
            <person name="Wincker P."/>
            <person name="Lander E.S."/>
            <person name="Weissenbach J."/>
            <person name="Roest Crollius H."/>
        </authorList>
    </citation>
    <scope>NUCLEOTIDE SEQUENCE [LARGE SCALE GENOMIC DNA]</scope>
</reference>
<dbReference type="FunFam" id="2.60.420.10:FF:000003">
    <property type="entry name" value="Protein-glucosylgalactosylhydroxylysine glucosidase"/>
    <property type="match status" value="1"/>
</dbReference>